<gene>
    <name evidence="1" type="ORF">Mag101_05675</name>
</gene>
<dbReference type="GO" id="GO:0030246">
    <property type="term" value="F:carbohydrate binding"/>
    <property type="evidence" value="ECO:0007669"/>
    <property type="project" value="InterPro"/>
</dbReference>
<proteinExistence type="predicted"/>
<dbReference type="GO" id="GO:0016853">
    <property type="term" value="F:isomerase activity"/>
    <property type="evidence" value="ECO:0007669"/>
    <property type="project" value="InterPro"/>
</dbReference>
<reference evidence="1" key="1">
    <citation type="submission" date="2017-02" db="EMBL/GenBank/DDBJ databases">
        <title>Genome of Microbulbifer agarilyticus GP101.</title>
        <authorList>
            <person name="Jung J."/>
            <person name="Bae S.S."/>
            <person name="Baek K."/>
        </authorList>
    </citation>
    <scope>NUCLEOTIDE SEQUENCE [LARGE SCALE GENOMIC DNA]</scope>
    <source>
        <strain evidence="1">GP101</strain>
    </source>
</reference>
<dbReference type="Gene3D" id="2.70.98.10">
    <property type="match status" value="1"/>
</dbReference>
<dbReference type="InterPro" id="IPR011013">
    <property type="entry name" value="Gal_mutarotase_sf_dom"/>
</dbReference>
<evidence type="ECO:0000313" key="1">
    <source>
        <dbReference type="EMBL" id="AQQ67183.1"/>
    </source>
</evidence>
<dbReference type="InterPro" id="IPR008183">
    <property type="entry name" value="Aldose_1/G6P_1-epimerase"/>
</dbReference>
<dbReference type="InterPro" id="IPR014718">
    <property type="entry name" value="GH-type_carb-bd"/>
</dbReference>
<evidence type="ECO:0000313" key="2">
    <source>
        <dbReference type="Proteomes" id="UP000188219"/>
    </source>
</evidence>
<organism evidence="1 2">
    <name type="scientific">Microbulbifer agarilyticus</name>
    <dbReference type="NCBI Taxonomy" id="260552"/>
    <lineage>
        <taxon>Bacteria</taxon>
        <taxon>Pseudomonadati</taxon>
        <taxon>Pseudomonadota</taxon>
        <taxon>Gammaproteobacteria</taxon>
        <taxon>Cellvibrionales</taxon>
        <taxon>Microbulbiferaceae</taxon>
        <taxon>Microbulbifer</taxon>
    </lineage>
</organism>
<dbReference type="KEGG" id="maga:Mag101_05675"/>
<protein>
    <recommendedName>
        <fullName evidence="3">Galactose mutarotase</fullName>
    </recommendedName>
</protein>
<sequence>MSPGNSTTSITPCHIEGIPAYRIENPKLSLAVIPELGGKIVSLQSNALQTEWLWKSDRTPYQKAELDHSYTQQHDTGGIDECFPSVDACQLPKSAGAYAGLSLPDHGELYGRPWEVTTCAVGQDHWATLTLKRHCTTLPCEFERTLLVAPREGLIEFQYRIRNHSDSHVPFSWCMHPALRIEPGMRLRLPVNHQLHCSFASDDAPLSTGDIFPWPTTASGFDLSTIPDQHPSQGFAAKLLSHRDFFDCRQQNEMAVIGLENPSTGETLCFELPPSEIPQIALWLNYHGWAGDGGIPYFNLVLEPAIGNADSLSTLFQRNTAPSIAPSATRAWSFKLRLT</sequence>
<dbReference type="GO" id="GO:0005975">
    <property type="term" value="P:carbohydrate metabolic process"/>
    <property type="evidence" value="ECO:0007669"/>
    <property type="project" value="InterPro"/>
</dbReference>
<dbReference type="STRING" id="260552.Mag101_05675"/>
<dbReference type="EMBL" id="CP019650">
    <property type="protein sequence ID" value="AQQ67183.1"/>
    <property type="molecule type" value="Genomic_DNA"/>
</dbReference>
<dbReference type="AlphaFoldDB" id="A0A1Q2M386"/>
<dbReference type="SUPFAM" id="SSF74650">
    <property type="entry name" value="Galactose mutarotase-like"/>
    <property type="match status" value="1"/>
</dbReference>
<evidence type="ECO:0008006" key="3">
    <source>
        <dbReference type="Google" id="ProtNLM"/>
    </source>
</evidence>
<keyword evidence="2" id="KW-1185">Reference proteome</keyword>
<dbReference type="OrthoDB" id="2528227at2"/>
<dbReference type="RefSeq" id="WP_077401981.1">
    <property type="nucleotide sequence ID" value="NZ_CP019650.1"/>
</dbReference>
<dbReference type="Proteomes" id="UP000188219">
    <property type="component" value="Chromosome"/>
</dbReference>
<dbReference type="Pfam" id="PF01263">
    <property type="entry name" value="Aldose_epim"/>
    <property type="match status" value="1"/>
</dbReference>
<accession>A0A1Q2M386</accession>
<name>A0A1Q2M386_9GAMM</name>